<name>W6M2Q5_9GAMM</name>
<proteinExistence type="predicted"/>
<reference evidence="1" key="1">
    <citation type="submission" date="2013-07" db="EMBL/GenBank/DDBJ databases">
        <authorList>
            <person name="McIlroy S."/>
        </authorList>
    </citation>
    <scope>NUCLEOTIDE SEQUENCE [LARGE SCALE GENOMIC DNA]</scope>
    <source>
        <strain evidence="1">Run_A_D11</strain>
    </source>
</reference>
<evidence type="ECO:0000313" key="2">
    <source>
        <dbReference type="Proteomes" id="UP000035760"/>
    </source>
</evidence>
<dbReference type="EMBL" id="CBTJ020000001">
    <property type="protein sequence ID" value="CDI00769.1"/>
    <property type="molecule type" value="Genomic_DNA"/>
</dbReference>
<comment type="caution">
    <text evidence="1">The sequence shown here is derived from an EMBL/GenBank/DDBJ whole genome shotgun (WGS) entry which is preliminary data.</text>
</comment>
<protein>
    <submittedName>
        <fullName evidence="1">Uncharacterized protein</fullName>
    </submittedName>
</protein>
<accession>W6M2Q5</accession>
<keyword evidence="2" id="KW-1185">Reference proteome</keyword>
<dbReference type="Proteomes" id="UP000035760">
    <property type="component" value="Unassembled WGS sequence"/>
</dbReference>
<gene>
    <name evidence="1" type="ORF">BN873_10025</name>
</gene>
<organism evidence="1 2">
    <name type="scientific">Candidatus Competibacter denitrificans Run_A_D11</name>
    <dbReference type="NCBI Taxonomy" id="1400863"/>
    <lineage>
        <taxon>Bacteria</taxon>
        <taxon>Pseudomonadati</taxon>
        <taxon>Pseudomonadota</taxon>
        <taxon>Gammaproteobacteria</taxon>
        <taxon>Candidatus Competibacteraceae</taxon>
        <taxon>Candidatus Competibacter</taxon>
    </lineage>
</organism>
<dbReference type="AlphaFoldDB" id="W6M2Q5"/>
<evidence type="ECO:0000313" key="1">
    <source>
        <dbReference type="EMBL" id="CDI00769.1"/>
    </source>
</evidence>
<reference evidence="1" key="2">
    <citation type="submission" date="2014-03" db="EMBL/GenBank/DDBJ databases">
        <title>Candidatus Competibacter-lineage genomes retrieved from metagenomes reveal functional metabolic diversity.</title>
        <authorList>
            <person name="McIlroy S.J."/>
            <person name="Albertsen M."/>
            <person name="Andresen E.K."/>
            <person name="Saunders A.M."/>
            <person name="Kristiansen R."/>
            <person name="Stokholm-Bjerregaard M."/>
            <person name="Nielsen K.L."/>
            <person name="Nielsen P.H."/>
        </authorList>
    </citation>
    <scope>NUCLEOTIDE SEQUENCE</scope>
    <source>
        <strain evidence="1">Run_A_D11</strain>
    </source>
</reference>
<sequence>MLSTTSVGLSRYHRHRTFAVRAYGINDRSKAHGYDSLVKGIVLKDLGLLILPLLPQCNKKLLLRNIVA</sequence>